<evidence type="ECO:0000256" key="1">
    <source>
        <dbReference type="SAM" id="MobiDB-lite"/>
    </source>
</evidence>
<keyword evidence="4" id="KW-1185">Reference proteome</keyword>
<dbReference type="AlphaFoldDB" id="A0ABC8ZU41"/>
<dbReference type="EMBL" id="OZ075129">
    <property type="protein sequence ID" value="CAL4965882.1"/>
    <property type="molecule type" value="Genomic_DNA"/>
</dbReference>
<feature type="compositionally biased region" description="Polar residues" evidence="1">
    <location>
        <begin position="139"/>
        <end position="151"/>
    </location>
</feature>
<feature type="region of interest" description="Disordered" evidence="1">
    <location>
        <begin position="390"/>
        <end position="425"/>
    </location>
</feature>
<dbReference type="PANTHER" id="PTHR47069:SF11">
    <property type="entry name" value="OS04G0275550 PROTEIN"/>
    <property type="match status" value="1"/>
</dbReference>
<dbReference type="Proteomes" id="UP001497457">
    <property type="component" value="Chromosome 19rd"/>
</dbReference>
<name>A0ABC8ZU41_9POAL</name>
<accession>A0ABC8ZU41</accession>
<feature type="domain" description="Myb/SANT-like" evidence="2">
    <location>
        <begin position="251"/>
        <end position="342"/>
    </location>
</feature>
<sequence length="520" mass="56483">MDPEAERDNDGLYWDSTPPTRNLGLDFFSQPRSFPIAGSHFDGRGTFSHRGADGVEVLDLNSEAADITNNMSYLDLLRSSPGGRAMEGDRSGDARGAVRGAGRGAGRSVGRAAGRGGVRAAGRGAGGGRGTARAVPALTSETGRAVSTLTREATDHDVSVPSPTAGRGRGRGRAASSRHPSTSVPQQFRPPRPAGGGLNTAGASDAAFDTGLQDQELASYPWSQNPYDEEADDDIQELDASSNNLFDKADWTNSANNTAFCELCVEEIKLGNTSKGHLTNRAYANIAAKFEERTGLRHSKLQLKNRWDALRRMYSFWLSINKETGLGRHRGTVVANDAWWEKNTKGHGEWKKLRFGPPENLNELELMFQNIAVDGSSSCIPGEQMIDTYEGDGNDDRDVGDGSPMTTHTGKRAGSATTTATSPRKRIKSPMVKVMKGIWETMQQNCAVAQKALQGDFTFDSVQQCMRLAVECGAAEGTDEHWMACKLFVKSEHRAVFLSLTTNEARLEFLKRWCREKGSK</sequence>
<evidence type="ECO:0000259" key="2">
    <source>
        <dbReference type="Pfam" id="PF12776"/>
    </source>
</evidence>
<feature type="region of interest" description="Disordered" evidence="1">
    <location>
        <begin position="82"/>
        <end position="205"/>
    </location>
</feature>
<proteinExistence type="predicted"/>
<dbReference type="Pfam" id="PF12776">
    <property type="entry name" value="Myb_DNA-bind_3"/>
    <property type="match status" value="1"/>
</dbReference>
<evidence type="ECO:0000313" key="3">
    <source>
        <dbReference type="EMBL" id="CAL4965882.1"/>
    </source>
</evidence>
<organism evidence="3 4">
    <name type="scientific">Urochloa decumbens</name>
    <dbReference type="NCBI Taxonomy" id="240449"/>
    <lineage>
        <taxon>Eukaryota</taxon>
        <taxon>Viridiplantae</taxon>
        <taxon>Streptophyta</taxon>
        <taxon>Embryophyta</taxon>
        <taxon>Tracheophyta</taxon>
        <taxon>Spermatophyta</taxon>
        <taxon>Magnoliopsida</taxon>
        <taxon>Liliopsida</taxon>
        <taxon>Poales</taxon>
        <taxon>Poaceae</taxon>
        <taxon>PACMAD clade</taxon>
        <taxon>Panicoideae</taxon>
        <taxon>Panicodae</taxon>
        <taxon>Paniceae</taxon>
        <taxon>Melinidinae</taxon>
        <taxon>Urochloa</taxon>
    </lineage>
</organism>
<protein>
    <recommendedName>
        <fullName evidence="2">Myb/SANT-like domain-containing protein</fullName>
    </recommendedName>
</protein>
<dbReference type="PANTHER" id="PTHR47069">
    <property type="match status" value="1"/>
</dbReference>
<feature type="compositionally biased region" description="Gly residues" evidence="1">
    <location>
        <begin position="99"/>
        <end position="130"/>
    </location>
</feature>
<dbReference type="InterPro" id="IPR024752">
    <property type="entry name" value="Myb/SANT-like_dom"/>
</dbReference>
<gene>
    <name evidence="3" type="ORF">URODEC1_LOCUS47465</name>
</gene>
<reference evidence="3" key="1">
    <citation type="submission" date="2024-10" db="EMBL/GenBank/DDBJ databases">
        <authorList>
            <person name="Ryan C."/>
        </authorList>
    </citation>
    <scope>NUCLEOTIDE SEQUENCE [LARGE SCALE GENOMIC DNA]</scope>
</reference>
<evidence type="ECO:0000313" key="4">
    <source>
        <dbReference type="Proteomes" id="UP001497457"/>
    </source>
</evidence>